<protein>
    <submittedName>
        <fullName evidence="1">FMN-binding negative transcriptional regulator</fullName>
    </submittedName>
</protein>
<dbReference type="InterPro" id="IPR007396">
    <property type="entry name" value="TR_PAI2-type"/>
</dbReference>
<organism evidence="1 2">
    <name type="scientific">Propioniciclava sinopodophylli</name>
    <dbReference type="NCBI Taxonomy" id="1837344"/>
    <lineage>
        <taxon>Bacteria</taxon>
        <taxon>Bacillati</taxon>
        <taxon>Actinomycetota</taxon>
        <taxon>Actinomycetes</taxon>
        <taxon>Propionibacteriales</taxon>
        <taxon>Propionibacteriaceae</taxon>
        <taxon>Propioniciclava</taxon>
    </lineage>
</organism>
<dbReference type="EMBL" id="SDMQ01000005">
    <property type="protein sequence ID" value="TBT85452.1"/>
    <property type="molecule type" value="Genomic_DNA"/>
</dbReference>
<dbReference type="InterPro" id="IPR012349">
    <property type="entry name" value="Split_barrel_FMN-bd"/>
</dbReference>
<accession>A0A4Q9KGA4</accession>
<reference evidence="1 2" key="1">
    <citation type="submission" date="2019-01" db="EMBL/GenBank/DDBJ databases">
        <title>Lactibacter flavus gen. nov., sp. nov., a novel bacterium of the family Propionibacteriaceae isolated from raw milk and dairy products.</title>
        <authorList>
            <person name="Huptas C."/>
            <person name="Wenning M."/>
            <person name="Breitenwieser F."/>
            <person name="Doll E."/>
            <person name="Von Neubeck M."/>
            <person name="Busse H.-J."/>
            <person name="Scherer S."/>
        </authorList>
    </citation>
    <scope>NUCLEOTIDE SEQUENCE [LARGE SCALE GENOMIC DNA]</scope>
    <source>
        <strain evidence="1 2">KCTC 33808</strain>
    </source>
</reference>
<gene>
    <name evidence="1" type="ORF">ET989_06835</name>
</gene>
<dbReference type="PANTHER" id="PTHR35802:SF1">
    <property type="entry name" value="PROTEASE SYNTHASE AND SPORULATION PROTEIN PAI 2"/>
    <property type="match status" value="1"/>
</dbReference>
<dbReference type="OrthoDB" id="9794948at2"/>
<keyword evidence="2" id="KW-1185">Reference proteome</keyword>
<dbReference type="AlphaFoldDB" id="A0A4Q9KGA4"/>
<proteinExistence type="predicted"/>
<dbReference type="SUPFAM" id="SSF50475">
    <property type="entry name" value="FMN-binding split barrel"/>
    <property type="match status" value="1"/>
</dbReference>
<dbReference type="RefSeq" id="WP_131167793.1">
    <property type="nucleotide sequence ID" value="NZ_SDMQ01000005.1"/>
</dbReference>
<dbReference type="PANTHER" id="PTHR35802">
    <property type="entry name" value="PROTEASE SYNTHASE AND SPORULATION PROTEIN PAI 2"/>
    <property type="match status" value="1"/>
</dbReference>
<dbReference type="Gene3D" id="2.30.110.10">
    <property type="entry name" value="Electron Transport, Fmn-binding Protein, Chain A"/>
    <property type="match status" value="1"/>
</dbReference>
<evidence type="ECO:0000313" key="1">
    <source>
        <dbReference type="EMBL" id="TBT85452.1"/>
    </source>
</evidence>
<sequence length="228" mass="24643">MYTPRHFELGADRAADLLAGARTAQLVTAHPSGPVATLLPVLHRPGGGLGTLVFHVTRTNEQWRDTGLGDALAILSGPDGYVDPDWYASQAMKHSVPTWNYVTVHAYGPLVVHDDPEWVRAAVLDLGDRHGYVAGLTEEEWDRQLRPIVGLEMPIARIEAKAKLNQNRAPEDIAGVIAGLQGVGEDALASAMAEISLPHAEARYRLMAEVKAGRRLGEPDARPGRETG</sequence>
<name>A0A4Q9KGA4_9ACTN</name>
<dbReference type="Pfam" id="PF04299">
    <property type="entry name" value="FMN_bind_2"/>
    <property type="match status" value="1"/>
</dbReference>
<dbReference type="PIRSF" id="PIRSF010372">
    <property type="entry name" value="PaiB"/>
    <property type="match status" value="1"/>
</dbReference>
<dbReference type="Proteomes" id="UP000292373">
    <property type="component" value="Unassembled WGS sequence"/>
</dbReference>
<comment type="caution">
    <text evidence="1">The sequence shown here is derived from an EMBL/GenBank/DDBJ whole genome shotgun (WGS) entry which is preliminary data.</text>
</comment>
<evidence type="ECO:0000313" key="2">
    <source>
        <dbReference type="Proteomes" id="UP000292373"/>
    </source>
</evidence>